<name>A0A517MT01_9BACT</name>
<sequence length="32" mass="3466">MQARAGGHELASMVSESMQQPNKLAVQAPQRN</sequence>
<protein>
    <submittedName>
        <fullName evidence="2">Uncharacterized protein</fullName>
    </submittedName>
</protein>
<reference evidence="2 3" key="1">
    <citation type="submission" date="2019-02" db="EMBL/GenBank/DDBJ databases">
        <title>Deep-cultivation of Planctomycetes and their phenomic and genomic characterization uncovers novel biology.</title>
        <authorList>
            <person name="Wiegand S."/>
            <person name="Jogler M."/>
            <person name="Boedeker C."/>
            <person name="Pinto D."/>
            <person name="Vollmers J."/>
            <person name="Rivas-Marin E."/>
            <person name="Kohn T."/>
            <person name="Peeters S.H."/>
            <person name="Heuer A."/>
            <person name="Rast P."/>
            <person name="Oberbeckmann S."/>
            <person name="Bunk B."/>
            <person name="Jeske O."/>
            <person name="Meyerdierks A."/>
            <person name="Storesund J.E."/>
            <person name="Kallscheuer N."/>
            <person name="Luecker S."/>
            <person name="Lage O.M."/>
            <person name="Pohl T."/>
            <person name="Merkel B.J."/>
            <person name="Hornburger P."/>
            <person name="Mueller R.-W."/>
            <person name="Bruemmer F."/>
            <person name="Labrenz M."/>
            <person name="Spormann A.M."/>
            <person name="Op den Camp H."/>
            <person name="Overmann J."/>
            <person name="Amann R."/>
            <person name="Jetten M.S.M."/>
            <person name="Mascher T."/>
            <person name="Medema M.H."/>
            <person name="Devos D.P."/>
            <person name="Kaster A.-K."/>
            <person name="Ovreas L."/>
            <person name="Rohde M."/>
            <person name="Galperin M.Y."/>
            <person name="Jogler C."/>
        </authorList>
    </citation>
    <scope>NUCLEOTIDE SEQUENCE [LARGE SCALE GENOMIC DNA]</scope>
    <source>
        <strain evidence="2 3">HG15A2</strain>
    </source>
</reference>
<dbReference type="EMBL" id="CP036263">
    <property type="protein sequence ID" value="QDS98011.1"/>
    <property type="molecule type" value="Genomic_DNA"/>
</dbReference>
<evidence type="ECO:0000313" key="3">
    <source>
        <dbReference type="Proteomes" id="UP000319852"/>
    </source>
</evidence>
<dbReference type="AlphaFoldDB" id="A0A517MT01"/>
<accession>A0A517MT01</accession>
<feature type="region of interest" description="Disordered" evidence="1">
    <location>
        <begin position="1"/>
        <end position="32"/>
    </location>
</feature>
<proteinExistence type="predicted"/>
<dbReference type="Proteomes" id="UP000319852">
    <property type="component" value="Chromosome"/>
</dbReference>
<dbReference type="KEGG" id="amob:HG15A2_12810"/>
<evidence type="ECO:0000256" key="1">
    <source>
        <dbReference type="SAM" id="MobiDB-lite"/>
    </source>
</evidence>
<organism evidence="2 3">
    <name type="scientific">Adhaeretor mobilis</name>
    <dbReference type="NCBI Taxonomy" id="1930276"/>
    <lineage>
        <taxon>Bacteria</taxon>
        <taxon>Pseudomonadati</taxon>
        <taxon>Planctomycetota</taxon>
        <taxon>Planctomycetia</taxon>
        <taxon>Pirellulales</taxon>
        <taxon>Lacipirellulaceae</taxon>
        <taxon>Adhaeretor</taxon>
    </lineage>
</organism>
<evidence type="ECO:0000313" key="2">
    <source>
        <dbReference type="EMBL" id="QDS98011.1"/>
    </source>
</evidence>
<gene>
    <name evidence="2" type="ORF">HG15A2_12810</name>
</gene>
<keyword evidence="3" id="KW-1185">Reference proteome</keyword>